<proteinExistence type="predicted"/>
<name>A0A9Q3GVW1_9BASI</name>
<evidence type="ECO:0000313" key="3">
    <source>
        <dbReference type="Proteomes" id="UP000765509"/>
    </source>
</evidence>
<dbReference type="Proteomes" id="UP000765509">
    <property type="component" value="Unassembled WGS sequence"/>
</dbReference>
<protein>
    <submittedName>
        <fullName evidence="2">Uncharacterized protein</fullName>
    </submittedName>
</protein>
<evidence type="ECO:0000256" key="1">
    <source>
        <dbReference type="SAM" id="MobiDB-lite"/>
    </source>
</evidence>
<dbReference type="EMBL" id="AVOT02006537">
    <property type="protein sequence ID" value="MBW0481841.1"/>
    <property type="molecule type" value="Genomic_DNA"/>
</dbReference>
<evidence type="ECO:0000313" key="2">
    <source>
        <dbReference type="EMBL" id="MBW0481841.1"/>
    </source>
</evidence>
<gene>
    <name evidence="2" type="ORF">O181_021556</name>
</gene>
<reference evidence="2" key="1">
    <citation type="submission" date="2021-03" db="EMBL/GenBank/DDBJ databases">
        <title>Draft genome sequence of rust myrtle Austropuccinia psidii MF-1, a brazilian biotype.</title>
        <authorList>
            <person name="Quecine M.C."/>
            <person name="Pachon D.M.R."/>
            <person name="Bonatelli M.L."/>
            <person name="Correr F.H."/>
            <person name="Franceschini L.M."/>
            <person name="Leite T.F."/>
            <person name="Margarido G.R.A."/>
            <person name="Almeida C.A."/>
            <person name="Ferrarezi J.A."/>
            <person name="Labate C.A."/>
        </authorList>
    </citation>
    <scope>NUCLEOTIDE SEQUENCE</scope>
    <source>
        <strain evidence="2">MF-1</strain>
    </source>
</reference>
<sequence length="93" mass="11134">MSPVHRRNLEIPRNQQKDREGLEEDTLEAVVDGKALRGIISTLPLTFQFNRNLKPEDFKDMDQFLQLHQLLKDLSQWRMENKSFNLESHWEEL</sequence>
<keyword evidence="3" id="KW-1185">Reference proteome</keyword>
<comment type="caution">
    <text evidence="2">The sequence shown here is derived from an EMBL/GenBank/DDBJ whole genome shotgun (WGS) entry which is preliminary data.</text>
</comment>
<feature type="region of interest" description="Disordered" evidence="1">
    <location>
        <begin position="1"/>
        <end position="24"/>
    </location>
</feature>
<dbReference type="AlphaFoldDB" id="A0A9Q3GVW1"/>
<organism evidence="2 3">
    <name type="scientific">Austropuccinia psidii MF-1</name>
    <dbReference type="NCBI Taxonomy" id="1389203"/>
    <lineage>
        <taxon>Eukaryota</taxon>
        <taxon>Fungi</taxon>
        <taxon>Dikarya</taxon>
        <taxon>Basidiomycota</taxon>
        <taxon>Pucciniomycotina</taxon>
        <taxon>Pucciniomycetes</taxon>
        <taxon>Pucciniales</taxon>
        <taxon>Sphaerophragmiaceae</taxon>
        <taxon>Austropuccinia</taxon>
    </lineage>
</organism>
<feature type="compositionally biased region" description="Basic and acidic residues" evidence="1">
    <location>
        <begin position="7"/>
        <end position="20"/>
    </location>
</feature>
<accession>A0A9Q3GVW1</accession>